<dbReference type="GO" id="GO:0008308">
    <property type="term" value="F:voltage-gated monoatomic anion channel activity"/>
    <property type="evidence" value="ECO:0007669"/>
    <property type="project" value="TreeGrafter"/>
</dbReference>
<dbReference type="PANTHER" id="PTHR15948">
    <property type="entry name" value="G-PROTEIN COUPLED RECEPTOR 89-RELATED"/>
    <property type="match status" value="1"/>
</dbReference>
<keyword evidence="3 10" id="KW-0812">Transmembrane</keyword>
<protein>
    <submittedName>
        <fullName evidence="13">Similar to gpr89: Golgi pH regulator (Salmo salar)</fullName>
    </submittedName>
</protein>
<keyword evidence="4 10" id="KW-1133">Transmembrane helix</keyword>
<sequence>MGLLEDTFVILITQICFFAGGWVFFVKKLFRDYEVHHRLVQLIFSTTFSLSCTMFELIIFEIIGILDSSSRYFHWNVGLYMLLFMKGLLSIEQGVSRIGVIGVTVMALLSGFGAVNYPYSSMTCFMRPVSYADVQAIEKRLLQTMDMILAKKKRIALAKKSEGISKAETRSRLWGMWSPLTSMKEYTENVKKLEQEVSGLEELSRQLFLEAHDIQNARARLEWAATWQGKYFNFLGYFFSVYCMWKIFISTINIIFDRVGKKDPVTRGIEIAVHWIGFDIDVTFWSQHISFYLVGCIVVTSIRGLLLTLTKFFYAISSSKSSNIIVLILAQIMGMYFVSSVLLMRMNMPAEYRIIVTQVLGDLQFNFYHRWFDVIFLVSALSSIVFLYLAHKQAPSERML</sequence>
<comment type="catalytic activity">
    <reaction evidence="7">
        <text>bromide(in) = bromide(out)</text>
        <dbReference type="Rhea" id="RHEA:75383"/>
        <dbReference type="ChEBI" id="CHEBI:15858"/>
    </reaction>
</comment>
<feature type="transmembrane region" description="Helical" evidence="10">
    <location>
        <begin position="234"/>
        <end position="256"/>
    </location>
</feature>
<proteinExistence type="inferred from homology"/>
<dbReference type="EMBL" id="CAJNRD030001122">
    <property type="protein sequence ID" value="CAG5101325.1"/>
    <property type="molecule type" value="Genomic_DNA"/>
</dbReference>
<comment type="catalytic activity">
    <reaction evidence="8">
        <text>fluoride(in) = fluoride(out)</text>
        <dbReference type="Rhea" id="RHEA:76159"/>
        <dbReference type="ChEBI" id="CHEBI:17051"/>
    </reaction>
</comment>
<feature type="transmembrane region" description="Helical" evidence="10">
    <location>
        <begin position="39"/>
        <end position="66"/>
    </location>
</feature>
<feature type="transmembrane region" description="Helical" evidence="10">
    <location>
        <begin position="324"/>
        <end position="344"/>
    </location>
</feature>
<dbReference type="PANTHER" id="PTHR15948:SF0">
    <property type="entry name" value="GOLGI PH REGULATOR A-RELATED"/>
    <property type="match status" value="1"/>
</dbReference>
<evidence type="ECO:0000256" key="4">
    <source>
        <dbReference type="ARBA" id="ARBA00022989"/>
    </source>
</evidence>
<evidence type="ECO:0000256" key="10">
    <source>
        <dbReference type="SAM" id="Phobius"/>
    </source>
</evidence>
<reference evidence="13" key="1">
    <citation type="submission" date="2021-04" db="EMBL/GenBank/DDBJ databases">
        <authorList>
            <person name="Chebbi M.A.C M."/>
        </authorList>
    </citation>
    <scope>NUCLEOTIDE SEQUENCE</scope>
</reference>
<organism evidence="13 14">
    <name type="scientific">Cotesia congregata</name>
    <name type="common">Parasitoid wasp</name>
    <name type="synonym">Apanteles congregatus</name>
    <dbReference type="NCBI Taxonomy" id="51543"/>
    <lineage>
        <taxon>Eukaryota</taxon>
        <taxon>Metazoa</taxon>
        <taxon>Ecdysozoa</taxon>
        <taxon>Arthropoda</taxon>
        <taxon>Hexapoda</taxon>
        <taxon>Insecta</taxon>
        <taxon>Pterygota</taxon>
        <taxon>Neoptera</taxon>
        <taxon>Endopterygota</taxon>
        <taxon>Hymenoptera</taxon>
        <taxon>Apocrita</taxon>
        <taxon>Ichneumonoidea</taxon>
        <taxon>Braconidae</taxon>
        <taxon>Microgastrinae</taxon>
        <taxon>Cotesia</taxon>
    </lineage>
</organism>
<feature type="transmembrane region" description="Helical" evidence="10">
    <location>
        <begin position="371"/>
        <end position="390"/>
    </location>
</feature>
<comment type="caution">
    <text evidence="13">The sequence shown here is derived from an EMBL/GenBank/DDBJ whole genome shotgun (WGS) entry which is preliminary data.</text>
</comment>
<dbReference type="Proteomes" id="UP000786811">
    <property type="component" value="Unassembled WGS sequence"/>
</dbReference>
<feature type="transmembrane region" description="Helical" evidence="10">
    <location>
        <begin position="72"/>
        <end position="91"/>
    </location>
</feature>
<keyword evidence="14" id="KW-1185">Reference proteome</keyword>
<evidence type="ECO:0000256" key="8">
    <source>
        <dbReference type="ARBA" id="ARBA00044702"/>
    </source>
</evidence>
<feature type="transmembrane region" description="Helical" evidence="10">
    <location>
        <begin position="291"/>
        <end position="312"/>
    </location>
</feature>
<comment type="subcellular location">
    <subcellularLocation>
        <location evidence="1">Membrane</location>
        <topology evidence="1">Multi-pass membrane protein</topology>
    </subcellularLocation>
</comment>
<feature type="transmembrane region" description="Helical" evidence="10">
    <location>
        <begin position="98"/>
        <end position="119"/>
    </location>
</feature>
<dbReference type="InterPro" id="IPR025969">
    <property type="entry name" value="ABA_GPCR_dom"/>
</dbReference>
<name>A0A8J2HL42_COTCN</name>
<dbReference type="OrthoDB" id="264392at2759"/>
<dbReference type="Pfam" id="PF12537">
    <property type="entry name" value="GPHR_N"/>
    <property type="match status" value="1"/>
</dbReference>
<comment type="similarity">
    <text evidence="2">Belongs to the Golgi pH regulator (TC 1.A.38) family.</text>
</comment>
<dbReference type="GO" id="GO:0051452">
    <property type="term" value="P:intracellular pH reduction"/>
    <property type="evidence" value="ECO:0007669"/>
    <property type="project" value="TreeGrafter"/>
</dbReference>
<keyword evidence="5 10" id="KW-0472">Membrane</keyword>
<evidence type="ECO:0000259" key="12">
    <source>
        <dbReference type="Pfam" id="PF12537"/>
    </source>
</evidence>
<evidence type="ECO:0000256" key="6">
    <source>
        <dbReference type="ARBA" id="ARBA00024145"/>
    </source>
</evidence>
<evidence type="ECO:0000256" key="5">
    <source>
        <dbReference type="ARBA" id="ARBA00023136"/>
    </source>
</evidence>
<feature type="domain" description="Golgi pH regulator conserved" evidence="12">
    <location>
        <begin position="90"/>
        <end position="155"/>
    </location>
</feature>
<feature type="domain" description="Abscisic acid G-protein coupled receptor-like" evidence="11">
    <location>
        <begin position="224"/>
        <end position="392"/>
    </location>
</feature>
<evidence type="ECO:0000313" key="14">
    <source>
        <dbReference type="Proteomes" id="UP000786811"/>
    </source>
</evidence>
<evidence type="ECO:0000256" key="2">
    <source>
        <dbReference type="ARBA" id="ARBA00009478"/>
    </source>
</evidence>
<evidence type="ECO:0000256" key="7">
    <source>
        <dbReference type="ARBA" id="ARBA00035085"/>
    </source>
</evidence>
<feature type="transmembrane region" description="Helical" evidence="10">
    <location>
        <begin position="6"/>
        <end position="27"/>
    </location>
</feature>
<evidence type="ECO:0000259" key="11">
    <source>
        <dbReference type="Pfam" id="PF12430"/>
    </source>
</evidence>
<evidence type="ECO:0000313" key="13">
    <source>
        <dbReference type="EMBL" id="CAG5101325.1"/>
    </source>
</evidence>
<gene>
    <name evidence="13" type="ORF">HICCMSTLAB_LOCUS10398</name>
</gene>
<evidence type="ECO:0000256" key="3">
    <source>
        <dbReference type="ARBA" id="ARBA00022692"/>
    </source>
</evidence>
<dbReference type="GO" id="GO:0032580">
    <property type="term" value="C:Golgi cisterna membrane"/>
    <property type="evidence" value="ECO:0007669"/>
    <property type="project" value="TreeGrafter"/>
</dbReference>
<comment type="catalytic activity">
    <reaction evidence="6">
        <text>iodide(out) = iodide(in)</text>
        <dbReference type="Rhea" id="RHEA:66324"/>
        <dbReference type="ChEBI" id="CHEBI:16382"/>
    </reaction>
</comment>
<feature type="coiled-coil region" evidence="9">
    <location>
        <begin position="183"/>
        <end position="210"/>
    </location>
</feature>
<dbReference type="InterPro" id="IPR022535">
    <property type="entry name" value="Golgi_pH-regulator_cons_dom"/>
</dbReference>
<dbReference type="Pfam" id="PF12430">
    <property type="entry name" value="ABA_GPCR"/>
    <property type="match status" value="1"/>
</dbReference>
<dbReference type="InterPro" id="IPR015672">
    <property type="entry name" value="GPHR/GTG"/>
</dbReference>
<dbReference type="AlphaFoldDB" id="A0A8J2HL42"/>
<keyword evidence="9" id="KW-0175">Coiled coil</keyword>
<accession>A0A8J2HL42</accession>
<evidence type="ECO:0000256" key="1">
    <source>
        <dbReference type="ARBA" id="ARBA00004141"/>
    </source>
</evidence>
<evidence type="ECO:0000256" key="9">
    <source>
        <dbReference type="SAM" id="Coils"/>
    </source>
</evidence>